<dbReference type="PATRIC" id="fig|1310613.3.peg.1503"/>
<feature type="chain" id="PRO_5001446177" evidence="3">
    <location>
        <begin position="20"/>
        <end position="438"/>
    </location>
</feature>
<organism evidence="4 5">
    <name type="scientific">Acinetobacter baumannii (strain 1295743)</name>
    <dbReference type="NCBI Taxonomy" id="1310613"/>
    <lineage>
        <taxon>Bacteria</taxon>
        <taxon>Pseudomonadati</taxon>
        <taxon>Pseudomonadota</taxon>
        <taxon>Gammaproteobacteria</taxon>
        <taxon>Moraxellales</taxon>
        <taxon>Moraxellaceae</taxon>
        <taxon>Acinetobacter</taxon>
        <taxon>Acinetobacter calcoaceticus/baumannii complex</taxon>
    </lineage>
</organism>
<feature type="coiled-coil region" evidence="1">
    <location>
        <begin position="22"/>
        <end position="56"/>
    </location>
</feature>
<dbReference type="Proteomes" id="UP000020595">
    <property type="component" value="Unassembled WGS sequence"/>
</dbReference>
<dbReference type="AlphaFoldDB" id="A0A009HT24"/>
<gene>
    <name evidence="4" type="ORF">J512_1564</name>
</gene>
<comment type="caution">
    <text evidence="4">The sequence shown here is derived from an EMBL/GenBank/DDBJ whole genome shotgun (WGS) entry which is preliminary data.</text>
</comment>
<dbReference type="InterPro" id="IPR045748">
    <property type="entry name" value="DcaP"/>
</dbReference>
<feature type="compositionally biased region" description="Basic and acidic residues" evidence="2">
    <location>
        <begin position="120"/>
        <end position="131"/>
    </location>
</feature>
<proteinExistence type="predicted"/>
<accession>A0A009HT24</accession>
<dbReference type="SUPFAM" id="SSF56935">
    <property type="entry name" value="Porins"/>
    <property type="match status" value="1"/>
</dbReference>
<dbReference type="EMBL" id="JEWH01000015">
    <property type="protein sequence ID" value="EXB06150.1"/>
    <property type="molecule type" value="Genomic_DNA"/>
</dbReference>
<name>A0A009HT24_ACIB9</name>
<evidence type="ECO:0000256" key="1">
    <source>
        <dbReference type="SAM" id="Coils"/>
    </source>
</evidence>
<dbReference type="RefSeq" id="WP_000733485.1">
    <property type="nucleotide sequence ID" value="NZ_JEWH01000015.1"/>
</dbReference>
<feature type="compositionally biased region" description="Polar residues" evidence="2">
    <location>
        <begin position="104"/>
        <end position="116"/>
    </location>
</feature>
<keyword evidence="1" id="KW-0175">Coiled coil</keyword>
<sequence>MKKLILAAACAAASGTIFANSSDTTEQRINLLETELQKLKAELAAQKQTQNNLQVKQVKIEENIEKTKATVTEKPVAPSWVTWTDNVKVYGIARIDAAVDFKSSPDSGGRTTSSLYRTPFESEKRSNHARSDAMINASRLGVYFNSPNKAVTGNIEADFFDSSNMGTGDGKFRIRHAFFTYKDWTFGQTWSLMSNMETRTEAVDYTQFVGTSYTRTPQIRYDWKIDANNDLKVALEYTGSRVSAFPTLTGRYTFKQGPLTALAQGFINEKSTDVATATVKKVSWGAGGGLKYQLTPQQSVQANYQYIVGDQKFMPYTAQSGLANSTSLNAAGDFSLNEDKTDLVMNKLNSINIGYSYKFNEQWRANLSASMFDYDDDTAYAKLNPDANKRLTDYAANVFYSPIEQMDIGMEYHQGKREVFDGRTADVSRVNFVSMYKF</sequence>
<evidence type="ECO:0000256" key="3">
    <source>
        <dbReference type="SAM" id="SignalP"/>
    </source>
</evidence>
<protein>
    <submittedName>
        <fullName evidence="4">Outer membrane beta-barrel domain protein</fullName>
    </submittedName>
</protein>
<evidence type="ECO:0000313" key="5">
    <source>
        <dbReference type="Proteomes" id="UP000020595"/>
    </source>
</evidence>
<keyword evidence="3" id="KW-0732">Signal</keyword>
<evidence type="ECO:0000313" key="4">
    <source>
        <dbReference type="EMBL" id="EXB06150.1"/>
    </source>
</evidence>
<feature type="signal peptide" evidence="3">
    <location>
        <begin position="1"/>
        <end position="19"/>
    </location>
</feature>
<dbReference type="Gene3D" id="2.40.160.10">
    <property type="entry name" value="Porin"/>
    <property type="match status" value="1"/>
</dbReference>
<dbReference type="InterPro" id="IPR023614">
    <property type="entry name" value="Porin_dom_sf"/>
</dbReference>
<feature type="region of interest" description="Disordered" evidence="2">
    <location>
        <begin position="103"/>
        <end position="131"/>
    </location>
</feature>
<evidence type="ECO:0000256" key="2">
    <source>
        <dbReference type="SAM" id="MobiDB-lite"/>
    </source>
</evidence>
<reference evidence="4 5" key="1">
    <citation type="submission" date="2014-02" db="EMBL/GenBank/DDBJ databases">
        <title>Comparative genomics and transcriptomics to identify genetic mechanisms underlying the emergence of carbapenem resistant Acinetobacter baumannii (CRAb).</title>
        <authorList>
            <person name="Harris A.D."/>
            <person name="Johnson K.J."/>
            <person name="George J."/>
            <person name="Shefchek K."/>
            <person name="Daugherty S.C."/>
            <person name="Parankush S."/>
            <person name="Sadzewicz L."/>
            <person name="Tallon L."/>
            <person name="Sengamalay N."/>
            <person name="Hazen T.H."/>
            <person name="Rasko D.A."/>
        </authorList>
    </citation>
    <scope>NUCLEOTIDE SEQUENCE [LARGE SCALE GENOMIC DNA]</scope>
    <source>
        <strain evidence="4 5">1295743</strain>
    </source>
</reference>
<dbReference type="Pfam" id="PF19577">
    <property type="entry name" value="DcaP"/>
    <property type="match status" value="1"/>
</dbReference>